<keyword evidence="4" id="KW-1185">Reference proteome</keyword>
<dbReference type="EMBL" id="JFHE01000009">
    <property type="protein sequence ID" value="KDR35140.1"/>
    <property type="molecule type" value="Genomic_DNA"/>
</dbReference>
<dbReference type="STRING" id="1071679.BG57_32165"/>
<organism evidence="2 3">
    <name type="scientific">Caballeronia grimmiae</name>
    <dbReference type="NCBI Taxonomy" id="1071679"/>
    <lineage>
        <taxon>Bacteria</taxon>
        <taxon>Pseudomonadati</taxon>
        <taxon>Pseudomonadota</taxon>
        <taxon>Betaproteobacteria</taxon>
        <taxon>Burkholderiales</taxon>
        <taxon>Burkholderiaceae</taxon>
        <taxon>Caballeronia</taxon>
    </lineage>
</organism>
<dbReference type="OrthoDB" id="7585928at2"/>
<reference evidence="4" key="3">
    <citation type="journal article" date="2019" name="Int. J. Syst. Evol. Microbiol.">
        <title>The Global Catalogue of Microorganisms (GCM) 10K type strain sequencing project: providing services to taxonomists for standard genome sequencing and annotation.</title>
        <authorList>
            <consortium name="The Broad Institute Genomics Platform"/>
            <consortium name="The Broad Institute Genome Sequencing Center for Infectious Disease"/>
            <person name="Wu L."/>
            <person name="Ma J."/>
        </authorList>
    </citation>
    <scope>NUCLEOTIDE SEQUENCE [LARGE SCALE GENOMIC DNA]</scope>
    <source>
        <strain evidence="4">CGMCC 1.11013</strain>
    </source>
</reference>
<dbReference type="RefSeq" id="WP_035963353.1">
    <property type="nucleotide sequence ID" value="NZ_BMEG01000010.1"/>
</dbReference>
<protein>
    <submittedName>
        <fullName evidence="2">Uncharacterized protein</fullName>
    </submittedName>
</protein>
<accession>A0A069P3D9</accession>
<dbReference type="Proteomes" id="UP000027439">
    <property type="component" value="Unassembled WGS sequence"/>
</dbReference>
<reference evidence="1" key="4">
    <citation type="submission" date="2024-05" db="EMBL/GenBank/DDBJ databases">
        <authorList>
            <person name="Sun Q."/>
            <person name="Zhou Y."/>
        </authorList>
    </citation>
    <scope>NUCLEOTIDE SEQUENCE</scope>
    <source>
        <strain evidence="1">CGMCC 1.11013</strain>
    </source>
</reference>
<name>A0A069P3D9_9BURK</name>
<evidence type="ECO:0000313" key="2">
    <source>
        <dbReference type="EMBL" id="KDR35140.1"/>
    </source>
</evidence>
<evidence type="ECO:0000313" key="1">
    <source>
        <dbReference type="EMBL" id="GGD88320.1"/>
    </source>
</evidence>
<gene>
    <name evidence="2" type="ORF">BG57_32165</name>
    <name evidence="1" type="ORF">GCM10010985_48590</name>
</gene>
<proteinExistence type="predicted"/>
<comment type="caution">
    <text evidence="2">The sequence shown here is derived from an EMBL/GenBank/DDBJ whole genome shotgun (WGS) entry which is preliminary data.</text>
</comment>
<reference evidence="1" key="1">
    <citation type="journal article" date="2014" name="Int. J. Syst. Evol. Microbiol.">
        <title>Complete genome of a new Firmicutes species belonging to the dominant human colonic microbiota ('Ruminococcus bicirculans') reveals two chromosomes and a selective capacity to utilize plant glucans.</title>
        <authorList>
            <consortium name="NISC Comparative Sequencing Program"/>
            <person name="Wegmann U."/>
            <person name="Louis P."/>
            <person name="Goesmann A."/>
            <person name="Henrissat B."/>
            <person name="Duncan S.H."/>
            <person name="Flint H.J."/>
        </authorList>
    </citation>
    <scope>NUCLEOTIDE SEQUENCE</scope>
    <source>
        <strain evidence="1">CGMCC 1.11013</strain>
    </source>
</reference>
<evidence type="ECO:0000313" key="3">
    <source>
        <dbReference type="Proteomes" id="UP000027439"/>
    </source>
</evidence>
<dbReference type="AlphaFoldDB" id="A0A069P3D9"/>
<dbReference type="EMBL" id="BMEG01000010">
    <property type="protein sequence ID" value="GGD88320.1"/>
    <property type="molecule type" value="Genomic_DNA"/>
</dbReference>
<evidence type="ECO:0000313" key="4">
    <source>
        <dbReference type="Proteomes" id="UP000597138"/>
    </source>
</evidence>
<dbReference type="Proteomes" id="UP000597138">
    <property type="component" value="Unassembled WGS sequence"/>
</dbReference>
<reference evidence="2 3" key="2">
    <citation type="submission" date="2014-03" db="EMBL/GenBank/DDBJ databases">
        <title>Draft Genome Sequences of Four Burkholderia Strains.</title>
        <authorList>
            <person name="Liu X.Y."/>
            <person name="Li C.X."/>
            <person name="Xu J.H."/>
        </authorList>
    </citation>
    <scope>NUCLEOTIDE SEQUENCE [LARGE SCALE GENOMIC DNA]</scope>
    <source>
        <strain evidence="2 3">R27</strain>
    </source>
</reference>
<sequence length="87" mass="9474">MALIFEADRVTFDGHCAIDEAEALLAWVRDADTRGLHPLFDLSKSTHVHTALVQLVMRATGRVSTPETGLLSLCLRSVQARGSIEGK</sequence>